<keyword evidence="5" id="KW-1185">Reference proteome</keyword>
<dbReference type="InterPro" id="IPR007893">
    <property type="entry name" value="Spore_coat_U/FanG"/>
</dbReference>
<dbReference type="Pfam" id="PF05229">
    <property type="entry name" value="SCPU"/>
    <property type="match status" value="1"/>
</dbReference>
<feature type="domain" description="Spore coat protein U/FanG" evidence="2">
    <location>
        <begin position="29"/>
        <end position="161"/>
    </location>
</feature>
<dbReference type="AlphaFoldDB" id="A0A246BDP0"/>
<evidence type="ECO:0000313" key="4">
    <source>
        <dbReference type="EMBL" id="OWL93452.1"/>
    </source>
</evidence>
<dbReference type="EMBL" id="NHMK01000035">
    <property type="protein sequence ID" value="OWL93452.1"/>
    <property type="molecule type" value="Genomic_DNA"/>
</dbReference>
<evidence type="ECO:0000313" key="3">
    <source>
        <dbReference type="EMBL" id="OWL93199.1"/>
    </source>
</evidence>
<evidence type="ECO:0000259" key="2">
    <source>
        <dbReference type="Pfam" id="PF05229"/>
    </source>
</evidence>
<dbReference type="Proteomes" id="UP000197208">
    <property type="component" value="Unassembled WGS sequence"/>
</dbReference>
<name>A0A246BDP0_9DEIO</name>
<comment type="caution">
    <text evidence="3">The sequence shown here is derived from an EMBL/GenBank/DDBJ whole genome shotgun (WGS) entry which is preliminary data.</text>
</comment>
<protein>
    <recommendedName>
        <fullName evidence="2">Spore coat protein U/FanG domain-containing protein</fullName>
    </recommendedName>
</protein>
<sequence>MQESLMKNTIAMTALTLIASTGMAASVSTTFTSAATVQNSCTISTVGLDFGGYMGASTNAVTAGGKVTTTCTKNAVFALNYSGFTGKLTKAGGTDTLDYAVSTSNVEGNFNFPLTANQNGSALPYWILATGTDLIWPVTGTIAPNQWGASAGNYNEVITFTVDY</sequence>
<gene>
    <name evidence="4" type="ORF">CBQ26_19675</name>
    <name evidence="3" type="ORF">CBQ26_20925</name>
</gene>
<organism evidence="3 5">
    <name type="scientific">Deinococcus indicus</name>
    <dbReference type="NCBI Taxonomy" id="223556"/>
    <lineage>
        <taxon>Bacteria</taxon>
        <taxon>Thermotogati</taxon>
        <taxon>Deinococcota</taxon>
        <taxon>Deinococci</taxon>
        <taxon>Deinococcales</taxon>
        <taxon>Deinococcaceae</taxon>
        <taxon>Deinococcus</taxon>
    </lineage>
</organism>
<feature type="signal peptide" evidence="1">
    <location>
        <begin position="1"/>
        <end position="24"/>
    </location>
</feature>
<evidence type="ECO:0000313" key="5">
    <source>
        <dbReference type="Proteomes" id="UP000197208"/>
    </source>
</evidence>
<accession>A0A246BDP0</accession>
<dbReference type="EMBL" id="NHMK01000039">
    <property type="protein sequence ID" value="OWL93199.1"/>
    <property type="molecule type" value="Genomic_DNA"/>
</dbReference>
<proteinExistence type="predicted"/>
<reference evidence="3 5" key="1">
    <citation type="submission" date="2017-05" db="EMBL/GenBank/DDBJ databases">
        <title>De novo genome assembly of Deniococcus indicus strain DR1.</title>
        <authorList>
            <person name="Chauhan D."/>
            <person name="Yennamalli R.M."/>
            <person name="Priyadarshini R."/>
        </authorList>
    </citation>
    <scope>NUCLEOTIDE SEQUENCE [LARGE SCALE GENOMIC DNA]</scope>
    <source>
        <strain evidence="3 5">DR1</strain>
    </source>
</reference>
<feature type="chain" id="PRO_5011913658" description="Spore coat protein U/FanG domain-containing protein" evidence="1">
    <location>
        <begin position="25"/>
        <end position="164"/>
    </location>
</feature>
<evidence type="ECO:0000256" key="1">
    <source>
        <dbReference type="SAM" id="SignalP"/>
    </source>
</evidence>
<keyword evidence="1" id="KW-0732">Signal</keyword>